<dbReference type="Gene3D" id="1.20.1290.10">
    <property type="entry name" value="AhpD-like"/>
    <property type="match status" value="1"/>
</dbReference>
<dbReference type="InterPro" id="IPR010195">
    <property type="entry name" value="Uncharacterised_peroxidase-rel"/>
</dbReference>
<evidence type="ECO:0000313" key="3">
    <source>
        <dbReference type="Proteomes" id="UP000605670"/>
    </source>
</evidence>
<dbReference type="Pfam" id="PF02627">
    <property type="entry name" value="CMD"/>
    <property type="match status" value="1"/>
</dbReference>
<dbReference type="NCBIfam" id="TIGR01926">
    <property type="entry name" value="peroxid_rel"/>
    <property type="match status" value="1"/>
</dbReference>
<dbReference type="RefSeq" id="WP_188430717.1">
    <property type="nucleotide sequence ID" value="NZ_BAABKH010000003.1"/>
</dbReference>
<feature type="domain" description="Carboxymuconolactone decarboxylase-like" evidence="1">
    <location>
        <begin position="40"/>
        <end position="117"/>
    </location>
</feature>
<dbReference type="EMBL" id="BMEM01000003">
    <property type="protein sequence ID" value="GGF53691.1"/>
    <property type="molecule type" value="Genomic_DNA"/>
</dbReference>
<dbReference type="PANTHER" id="PTHR35446:SF2">
    <property type="entry name" value="CARBOXYMUCONOLACTONE DECARBOXYLASE-LIKE DOMAIN-CONTAINING PROTEIN"/>
    <property type="match status" value="1"/>
</dbReference>
<accession>A0A917F6C4</accession>
<dbReference type="SUPFAM" id="SSF69118">
    <property type="entry name" value="AhpD-like"/>
    <property type="match status" value="1"/>
</dbReference>
<comment type="caution">
    <text evidence="2">The sequence shown here is derived from an EMBL/GenBank/DDBJ whole genome shotgun (WGS) entry which is preliminary data.</text>
</comment>
<evidence type="ECO:0000259" key="1">
    <source>
        <dbReference type="Pfam" id="PF02627"/>
    </source>
</evidence>
<sequence>MFIEHARKSTAEGDVAAYLEEEEGAWGFVPDYAGCFTARPEVARAWRRLNLTIREGMDRRDYELASIAVARARRSTYCTVAHSSFLRDVCGDEESLRLIHANPTGHSLAPRDAAIFRYATKIAVDPSAVTEEDVEELRAQGLSDGDIADVAYAASARLFFTAVLDALGAQADAATAARFDPAMLAGMVVGRAPLSSPSPPGS</sequence>
<dbReference type="AlphaFoldDB" id="A0A917F6C4"/>
<keyword evidence="3" id="KW-1185">Reference proteome</keyword>
<dbReference type="InterPro" id="IPR029032">
    <property type="entry name" value="AhpD-like"/>
</dbReference>
<dbReference type="InterPro" id="IPR003779">
    <property type="entry name" value="CMD-like"/>
</dbReference>
<reference evidence="2" key="1">
    <citation type="journal article" date="2014" name="Int. J. Syst. Evol. Microbiol.">
        <title>Complete genome sequence of Corynebacterium casei LMG S-19264T (=DSM 44701T), isolated from a smear-ripened cheese.</title>
        <authorList>
            <consortium name="US DOE Joint Genome Institute (JGI-PGF)"/>
            <person name="Walter F."/>
            <person name="Albersmeier A."/>
            <person name="Kalinowski J."/>
            <person name="Ruckert C."/>
        </authorList>
    </citation>
    <scope>NUCLEOTIDE SEQUENCE</scope>
    <source>
        <strain evidence="2">CGMCC 1.12160</strain>
    </source>
</reference>
<reference evidence="2" key="2">
    <citation type="submission" date="2020-09" db="EMBL/GenBank/DDBJ databases">
        <authorList>
            <person name="Sun Q."/>
            <person name="Zhou Y."/>
        </authorList>
    </citation>
    <scope>NUCLEOTIDE SEQUENCE</scope>
    <source>
        <strain evidence="2">CGMCC 1.12160</strain>
    </source>
</reference>
<gene>
    <name evidence="2" type="ORF">GCM10011366_21920</name>
</gene>
<protein>
    <recommendedName>
        <fullName evidence="1">Carboxymuconolactone decarboxylase-like domain-containing protein</fullName>
    </recommendedName>
</protein>
<dbReference type="Proteomes" id="UP000605670">
    <property type="component" value="Unassembled WGS sequence"/>
</dbReference>
<dbReference type="GO" id="GO:0051920">
    <property type="term" value="F:peroxiredoxin activity"/>
    <property type="evidence" value="ECO:0007669"/>
    <property type="project" value="InterPro"/>
</dbReference>
<dbReference type="PANTHER" id="PTHR35446">
    <property type="entry name" value="SI:CH211-175M2.5"/>
    <property type="match status" value="1"/>
</dbReference>
<proteinExistence type="predicted"/>
<evidence type="ECO:0000313" key="2">
    <source>
        <dbReference type="EMBL" id="GGF53691.1"/>
    </source>
</evidence>
<organism evidence="2 3">
    <name type="scientific">Ornithinimicrobium tianjinense</name>
    <dbReference type="NCBI Taxonomy" id="1195761"/>
    <lineage>
        <taxon>Bacteria</taxon>
        <taxon>Bacillati</taxon>
        <taxon>Actinomycetota</taxon>
        <taxon>Actinomycetes</taxon>
        <taxon>Micrococcales</taxon>
        <taxon>Ornithinimicrobiaceae</taxon>
        <taxon>Ornithinimicrobium</taxon>
    </lineage>
</organism>
<name>A0A917F6C4_9MICO</name>